<dbReference type="EMBL" id="NGKC01000001">
    <property type="protein sequence ID" value="RSU14646.1"/>
    <property type="molecule type" value="Genomic_DNA"/>
</dbReference>
<dbReference type="RefSeq" id="WP_126811598.1">
    <property type="nucleotide sequence ID" value="NZ_NGKC01000001.1"/>
</dbReference>
<organism evidence="2 3">
    <name type="scientific">Vagococcus acidifermentans</name>
    <dbReference type="NCBI Taxonomy" id="564710"/>
    <lineage>
        <taxon>Bacteria</taxon>
        <taxon>Bacillati</taxon>
        <taxon>Bacillota</taxon>
        <taxon>Bacilli</taxon>
        <taxon>Lactobacillales</taxon>
        <taxon>Enterococcaceae</taxon>
        <taxon>Vagococcus</taxon>
    </lineage>
</organism>
<keyword evidence="1" id="KW-0732">Signal</keyword>
<dbReference type="AlphaFoldDB" id="A0A430B2T4"/>
<dbReference type="Proteomes" id="UP000286773">
    <property type="component" value="Unassembled WGS sequence"/>
</dbReference>
<reference evidence="2 3" key="1">
    <citation type="submission" date="2017-05" db="EMBL/GenBank/DDBJ databases">
        <title>Vagococcus spp. assemblies.</title>
        <authorList>
            <person name="Gulvik C.A."/>
        </authorList>
    </citation>
    <scope>NUCLEOTIDE SEQUENCE [LARGE SCALE GENOMIC DNA]</scope>
    <source>
        <strain evidence="2 3">LMG 24798</strain>
    </source>
</reference>
<evidence type="ECO:0008006" key="4">
    <source>
        <dbReference type="Google" id="ProtNLM"/>
    </source>
</evidence>
<proteinExistence type="predicted"/>
<feature type="chain" id="PRO_5019583873" description="WxL domain-containing protein" evidence="1">
    <location>
        <begin position="27"/>
        <end position="162"/>
    </location>
</feature>
<evidence type="ECO:0000313" key="2">
    <source>
        <dbReference type="EMBL" id="RSU14646.1"/>
    </source>
</evidence>
<accession>A0A430B2T4</accession>
<gene>
    <name evidence="2" type="ORF">CBF27_01285</name>
</gene>
<sequence length="162" mass="17513">MKKTMIAGMLLCGGLMIAANGHVASAADGKTEVTAEVTPGILELKVPDKIDFGSQPLSDNVKFDQQEVEYTINDYTGSTSGHIINARITSVSDDEKYFIINGIKVAQASFGNAVIATDKNDVGESKKTTTADLSYTNLRRLGTNDFTVEWEIRANESENMAE</sequence>
<protein>
    <recommendedName>
        <fullName evidence="4">WxL domain-containing protein</fullName>
    </recommendedName>
</protein>
<feature type="signal peptide" evidence="1">
    <location>
        <begin position="1"/>
        <end position="26"/>
    </location>
</feature>
<evidence type="ECO:0000313" key="3">
    <source>
        <dbReference type="Proteomes" id="UP000286773"/>
    </source>
</evidence>
<comment type="caution">
    <text evidence="2">The sequence shown here is derived from an EMBL/GenBank/DDBJ whole genome shotgun (WGS) entry which is preliminary data.</text>
</comment>
<name>A0A430B2T4_9ENTE</name>
<keyword evidence="3" id="KW-1185">Reference proteome</keyword>
<evidence type="ECO:0000256" key="1">
    <source>
        <dbReference type="SAM" id="SignalP"/>
    </source>
</evidence>